<name>A0ABX9XFC1_9PSED</name>
<organism evidence="1 2">
    <name type="scientific">Pseudomonas neustonica</name>
    <dbReference type="NCBI Taxonomy" id="2487346"/>
    <lineage>
        <taxon>Bacteria</taxon>
        <taxon>Pseudomonadati</taxon>
        <taxon>Pseudomonadota</taxon>
        <taxon>Gammaproteobacteria</taxon>
        <taxon>Pseudomonadales</taxon>
        <taxon>Pseudomonadaceae</taxon>
        <taxon>Pseudomonas</taxon>
    </lineage>
</organism>
<dbReference type="EMBL" id="RKKU01000021">
    <property type="protein sequence ID" value="ROZ82537.1"/>
    <property type="molecule type" value="Genomic_DNA"/>
</dbReference>
<dbReference type="Pfam" id="PF05359">
    <property type="entry name" value="DUF748"/>
    <property type="match status" value="1"/>
</dbReference>
<sequence>MNRKTRYLLIPIVLLAILLLLVHFLLPVYVKDVLNQKMASMGDYRGHVDDVDIVLWRGAYRMQGLEIIKVNGNTQAPFLRLPETNVKIRLRPFWSDGVLVAEMELNEPQLNFVDGDTDEQKQAGKGVDWREKVQSILPVLLDRVDVNKGMVAFRNFNSEPPVNLYVNELDLTILNLTNAKQQEGSRDASAEGKGLFLGQAPIEASAKFDPLVRMQNFDFRLRMTDLQLPRLNDFASAYGNFDFKDGTGDLVVEAKVRDSQLSGYVKPLLRNVDVFDMKQDLQNEDKSLFRGIWEAVVGGSQQVLQNQKLDQFATRVELSGSVEQADVSSFQAFLGILRNAFVEAFSARFEQVQDER</sequence>
<accession>A0ABX9XFC1</accession>
<protein>
    <submittedName>
        <fullName evidence="1">DUF748 domain-containing protein</fullName>
    </submittedName>
</protein>
<evidence type="ECO:0000313" key="2">
    <source>
        <dbReference type="Proteomes" id="UP000275199"/>
    </source>
</evidence>
<dbReference type="RefSeq" id="WP_123890590.1">
    <property type="nucleotide sequence ID" value="NZ_RKKU01000021.1"/>
</dbReference>
<proteinExistence type="predicted"/>
<comment type="caution">
    <text evidence="1">The sequence shown here is derived from an EMBL/GenBank/DDBJ whole genome shotgun (WGS) entry which is preliminary data.</text>
</comment>
<reference evidence="1 2" key="1">
    <citation type="submission" date="2018-11" db="EMBL/GenBank/DDBJ databases">
        <authorList>
            <person name="Jang G.I."/>
            <person name="Hwang C.Y."/>
        </authorList>
    </citation>
    <scope>NUCLEOTIDE SEQUENCE [LARGE SCALE GENOMIC DNA]</scope>
    <source>
        <strain evidence="1 2">SSM26</strain>
    </source>
</reference>
<dbReference type="Proteomes" id="UP000275199">
    <property type="component" value="Unassembled WGS sequence"/>
</dbReference>
<dbReference type="InterPro" id="IPR008023">
    <property type="entry name" value="DUF748"/>
</dbReference>
<gene>
    <name evidence="1" type="ORF">EF096_14930</name>
</gene>
<evidence type="ECO:0000313" key="1">
    <source>
        <dbReference type="EMBL" id="ROZ82537.1"/>
    </source>
</evidence>
<keyword evidence="2" id="KW-1185">Reference proteome</keyword>